<dbReference type="EMBL" id="LAZR01001399">
    <property type="protein sequence ID" value="KKN45284.1"/>
    <property type="molecule type" value="Genomic_DNA"/>
</dbReference>
<organism evidence="1">
    <name type="scientific">marine sediment metagenome</name>
    <dbReference type="NCBI Taxonomy" id="412755"/>
    <lineage>
        <taxon>unclassified sequences</taxon>
        <taxon>metagenomes</taxon>
        <taxon>ecological metagenomes</taxon>
    </lineage>
</organism>
<dbReference type="AlphaFoldDB" id="A0A0F9QS75"/>
<evidence type="ECO:0000313" key="1">
    <source>
        <dbReference type="EMBL" id="KKN45284.1"/>
    </source>
</evidence>
<sequence>MILDSLLRLSDSEDISQSPGTKYSTSVLNSSTVLGDLGAGEQLAAFFCIDAAVVGGTAVVFAIIDEADTTLDSSSVVICQTAALGMARLTLGKIIILPIP</sequence>
<feature type="non-terminal residue" evidence="1">
    <location>
        <position position="100"/>
    </location>
</feature>
<protein>
    <submittedName>
        <fullName evidence="1">Uncharacterized protein</fullName>
    </submittedName>
</protein>
<dbReference type="Gene3D" id="2.60.120.1110">
    <property type="match status" value="1"/>
</dbReference>
<proteinExistence type="predicted"/>
<reference evidence="1" key="1">
    <citation type="journal article" date="2015" name="Nature">
        <title>Complex archaea that bridge the gap between prokaryotes and eukaryotes.</title>
        <authorList>
            <person name="Spang A."/>
            <person name="Saw J.H."/>
            <person name="Jorgensen S.L."/>
            <person name="Zaremba-Niedzwiedzka K."/>
            <person name="Martijn J."/>
            <person name="Lind A.E."/>
            <person name="van Eijk R."/>
            <person name="Schleper C."/>
            <person name="Guy L."/>
            <person name="Ettema T.J."/>
        </authorList>
    </citation>
    <scope>NUCLEOTIDE SEQUENCE</scope>
</reference>
<name>A0A0F9QS75_9ZZZZ</name>
<gene>
    <name evidence="1" type="ORF">LCGC14_0684700</name>
</gene>
<dbReference type="Pfam" id="PF21190">
    <property type="entry name" value="Bbp16"/>
    <property type="match status" value="1"/>
</dbReference>
<dbReference type="InterPro" id="IPR048922">
    <property type="entry name" value="Bbp16"/>
</dbReference>
<comment type="caution">
    <text evidence="1">The sequence shown here is derived from an EMBL/GenBank/DDBJ whole genome shotgun (WGS) entry which is preliminary data.</text>
</comment>
<accession>A0A0F9QS75</accession>